<dbReference type="STRING" id="1123309.GCA_000377005_00268"/>
<dbReference type="InterPro" id="IPR006439">
    <property type="entry name" value="HAD-SF_hydro_IA"/>
</dbReference>
<dbReference type="NCBIfam" id="TIGR01549">
    <property type="entry name" value="HAD-SF-IA-v1"/>
    <property type="match status" value="1"/>
</dbReference>
<dbReference type="SFLD" id="SFLDS00003">
    <property type="entry name" value="Haloacid_Dehalogenase"/>
    <property type="match status" value="1"/>
</dbReference>
<dbReference type="InterPro" id="IPR041492">
    <property type="entry name" value="HAD_2"/>
</dbReference>
<dbReference type="EMBL" id="RQZA01000010">
    <property type="protein sequence ID" value="RRD30044.1"/>
    <property type="molecule type" value="Genomic_DNA"/>
</dbReference>
<dbReference type="InterPro" id="IPR023214">
    <property type="entry name" value="HAD_sf"/>
</dbReference>
<sequence length="206" mass="23517">METKQALIWDLDGTLLDSYDAILAGLEETYDYFGISFDRSAVKECILRFSVNDLIREIAAKENLDAQVLSDFRAKSLREKNASINLMPGARAILDWTQEEGISNFIYTHKGNNAFQILRDLQLEDYFTEVLTADSGFARKPNPEALLYLIKKYQLERTSTYYVGDRLLDVETAQQARVGSINLVIQHIDGNHKIDSLLDIKKLDIF</sequence>
<dbReference type="InterPro" id="IPR036412">
    <property type="entry name" value="HAD-like_sf"/>
</dbReference>
<comment type="caution">
    <text evidence="1">The sequence shown here is derived from an EMBL/GenBank/DDBJ whole genome shotgun (WGS) entry which is preliminary data.</text>
</comment>
<proteinExistence type="predicted"/>
<dbReference type="Proteomes" id="UP000281771">
    <property type="component" value="Unassembled WGS sequence"/>
</dbReference>
<dbReference type="PANTHER" id="PTHR43434:SF25">
    <property type="entry name" value="PHOSPHOGLYCOLATE PHOSPHATASE"/>
    <property type="match status" value="1"/>
</dbReference>
<evidence type="ECO:0000313" key="2">
    <source>
        <dbReference type="Proteomes" id="UP000281771"/>
    </source>
</evidence>
<dbReference type="GO" id="GO:0008967">
    <property type="term" value="F:phosphoglycolate phosphatase activity"/>
    <property type="evidence" value="ECO:0007669"/>
    <property type="project" value="TreeGrafter"/>
</dbReference>
<keyword evidence="2" id="KW-1185">Reference proteome</keyword>
<keyword evidence="1" id="KW-0378">Hydrolase</keyword>
<dbReference type="PANTHER" id="PTHR43434">
    <property type="entry name" value="PHOSPHOGLYCOLATE PHOSPHATASE"/>
    <property type="match status" value="1"/>
</dbReference>
<name>A0A3P1V778_9STRE</name>
<accession>A0A3P1V778</accession>
<dbReference type="Gene3D" id="3.40.50.1000">
    <property type="entry name" value="HAD superfamily/HAD-like"/>
    <property type="match status" value="1"/>
</dbReference>
<dbReference type="SFLD" id="SFLDG01129">
    <property type="entry name" value="C1.5:_HAD__Beta-PGM__Phosphata"/>
    <property type="match status" value="1"/>
</dbReference>
<evidence type="ECO:0000313" key="1">
    <source>
        <dbReference type="EMBL" id="RRD30044.1"/>
    </source>
</evidence>
<dbReference type="RefSeq" id="WP_124777765.1">
    <property type="nucleotide sequence ID" value="NZ_RQZA01000010.1"/>
</dbReference>
<organism evidence="1 2">
    <name type="scientific">Streptococcus minor</name>
    <dbReference type="NCBI Taxonomy" id="229549"/>
    <lineage>
        <taxon>Bacteria</taxon>
        <taxon>Bacillati</taxon>
        <taxon>Bacillota</taxon>
        <taxon>Bacilli</taxon>
        <taxon>Lactobacillales</taxon>
        <taxon>Streptococcaceae</taxon>
        <taxon>Streptococcus</taxon>
    </lineage>
</organism>
<dbReference type="InterPro" id="IPR023198">
    <property type="entry name" value="PGP-like_dom2"/>
</dbReference>
<dbReference type="Pfam" id="PF13419">
    <property type="entry name" value="HAD_2"/>
    <property type="match status" value="1"/>
</dbReference>
<dbReference type="SUPFAM" id="SSF56784">
    <property type="entry name" value="HAD-like"/>
    <property type="match status" value="1"/>
</dbReference>
<dbReference type="InterPro" id="IPR050155">
    <property type="entry name" value="HAD-like_hydrolase_sf"/>
</dbReference>
<gene>
    <name evidence="1" type="ORF">EII38_08720</name>
</gene>
<dbReference type="GO" id="GO:0006281">
    <property type="term" value="P:DNA repair"/>
    <property type="evidence" value="ECO:0007669"/>
    <property type="project" value="TreeGrafter"/>
</dbReference>
<reference evidence="1 2" key="1">
    <citation type="submission" date="2018-11" db="EMBL/GenBank/DDBJ databases">
        <title>Genomes From Bacteria Associated with the Canine Oral Cavity: a Test Case for Automated Genome-Based Taxonomic Assignment.</title>
        <authorList>
            <person name="Coil D.A."/>
            <person name="Jospin G."/>
            <person name="Darling A.E."/>
            <person name="Wallis C."/>
            <person name="Davis I.J."/>
            <person name="Harris S."/>
            <person name="Eisen J.A."/>
            <person name="Holcombe L.J."/>
            <person name="O'Flynn C."/>
        </authorList>
    </citation>
    <scope>NUCLEOTIDE SEQUENCE [LARGE SCALE GENOMIC DNA]</scope>
    <source>
        <strain evidence="1 2">OH4621_COT-116</strain>
    </source>
</reference>
<dbReference type="GO" id="GO:0005829">
    <property type="term" value="C:cytosol"/>
    <property type="evidence" value="ECO:0007669"/>
    <property type="project" value="TreeGrafter"/>
</dbReference>
<dbReference type="AlphaFoldDB" id="A0A3P1V778"/>
<protein>
    <submittedName>
        <fullName evidence="1">HAD family hydrolase</fullName>
    </submittedName>
</protein>
<dbReference type="Gene3D" id="1.10.150.240">
    <property type="entry name" value="Putative phosphatase, domain 2"/>
    <property type="match status" value="1"/>
</dbReference>